<gene>
    <name evidence="1" type="ORF">ACFOD6_11005</name>
</gene>
<comment type="caution">
    <text evidence="1">The sequence shown here is derived from an EMBL/GenBank/DDBJ whole genome shotgun (WGS) entry which is preliminary data.</text>
</comment>
<name>A0ABV7DWD6_9RHOB</name>
<accession>A0ABV7DWD6</accession>
<dbReference type="RefSeq" id="WP_197645610.1">
    <property type="nucleotide sequence ID" value="NZ_JAEACP010000015.1"/>
</dbReference>
<reference evidence="2" key="1">
    <citation type="journal article" date="2019" name="Int. J. Syst. Evol. Microbiol.">
        <title>The Global Catalogue of Microorganisms (GCM) 10K type strain sequencing project: providing services to taxonomists for standard genome sequencing and annotation.</title>
        <authorList>
            <consortium name="The Broad Institute Genomics Platform"/>
            <consortium name="The Broad Institute Genome Sequencing Center for Infectious Disease"/>
            <person name="Wu L."/>
            <person name="Ma J."/>
        </authorList>
    </citation>
    <scope>NUCLEOTIDE SEQUENCE [LARGE SCALE GENOMIC DNA]</scope>
    <source>
        <strain evidence="2">KCTC 62102</strain>
    </source>
</reference>
<dbReference type="Proteomes" id="UP001595445">
    <property type="component" value="Unassembled WGS sequence"/>
</dbReference>
<dbReference type="EMBL" id="JBHRSM010000019">
    <property type="protein sequence ID" value="MFC3086574.1"/>
    <property type="molecule type" value="Genomic_DNA"/>
</dbReference>
<organism evidence="1 2">
    <name type="scientific">Tabrizicola soli</name>
    <dbReference type="NCBI Taxonomy" id="2185115"/>
    <lineage>
        <taxon>Bacteria</taxon>
        <taxon>Pseudomonadati</taxon>
        <taxon>Pseudomonadota</taxon>
        <taxon>Alphaproteobacteria</taxon>
        <taxon>Rhodobacterales</taxon>
        <taxon>Paracoccaceae</taxon>
        <taxon>Tabrizicola</taxon>
    </lineage>
</organism>
<proteinExistence type="predicted"/>
<dbReference type="NCBIfam" id="NF004798">
    <property type="entry name" value="PRK06147.1"/>
    <property type="match status" value="1"/>
</dbReference>
<protein>
    <submittedName>
        <fullName evidence="1">3-oxoacyl-ACP synthase</fullName>
    </submittedName>
</protein>
<evidence type="ECO:0000313" key="1">
    <source>
        <dbReference type="EMBL" id="MFC3086574.1"/>
    </source>
</evidence>
<evidence type="ECO:0000313" key="2">
    <source>
        <dbReference type="Proteomes" id="UP001595445"/>
    </source>
</evidence>
<keyword evidence="2" id="KW-1185">Reference proteome</keyword>
<sequence length="364" mass="38397">MAETGIAPGLSVIGYGIWSALGPDGPSTIAGIRGQIIGSETGNLWDPTAGANLNCFRVAAHQWWEGPGFLPDLATPPIEECLAQVAHLPPALRRPASEIPILVTVAPKDRPGRPADLEALVLDGLARKLGRPLPPGSGVIGGGRSGLPHLLATAARQSSRYPLQILVGVESLLRQRIVEHYIGRNRLLCGANTSGFTVGEAASAILVARTGSTQGPELAITGMGTGLEPGRDGGTREQAVTGEGLTQAIRAALAATGIPFYDFPALIGDLNGEHFKFKEQMMAQMRLDRAPPEGRSRRPRGYTEHWNLIEYAGEIGAALMPAQLAWAFEMGRAGLLPQNRALCIAGEDDGRRVALTAEMRGIGP</sequence>